<reference evidence="1" key="1">
    <citation type="submission" date="2022-03" db="EMBL/GenBank/DDBJ databases">
        <authorList>
            <person name="Martin C."/>
        </authorList>
    </citation>
    <scope>NUCLEOTIDE SEQUENCE</scope>
</reference>
<dbReference type="OrthoDB" id="5989200at2759"/>
<name>A0A8S4Q4W5_OWEFU</name>
<comment type="caution">
    <text evidence="1">The sequence shown here is derived from an EMBL/GenBank/DDBJ whole genome shotgun (WGS) entry which is preliminary data.</text>
</comment>
<evidence type="ECO:0000313" key="1">
    <source>
        <dbReference type="EMBL" id="CAH1800963.1"/>
    </source>
</evidence>
<dbReference type="AlphaFoldDB" id="A0A8S4Q4W5"/>
<sequence>MSNDMDYYEHNLERNIGSCPDSQTELQLLNVSLDNIVLDEIHLLLKIGGCPVKNMVTYVTNKDSMTHVRHLFGNIITYTMTSKWKDLPNETLLLICMLLYIMSPVKC</sequence>
<proteinExistence type="predicted"/>
<protein>
    <submittedName>
        <fullName evidence="1">Uncharacterized protein</fullName>
    </submittedName>
</protein>
<dbReference type="Proteomes" id="UP000749559">
    <property type="component" value="Unassembled WGS sequence"/>
</dbReference>
<dbReference type="EMBL" id="CAIIXF020000012">
    <property type="protein sequence ID" value="CAH1800963.1"/>
    <property type="molecule type" value="Genomic_DNA"/>
</dbReference>
<accession>A0A8S4Q4W5</accession>
<evidence type="ECO:0000313" key="2">
    <source>
        <dbReference type="Proteomes" id="UP000749559"/>
    </source>
</evidence>
<gene>
    <name evidence="1" type="ORF">OFUS_LOCUS24797</name>
</gene>
<keyword evidence="2" id="KW-1185">Reference proteome</keyword>
<organism evidence="1 2">
    <name type="scientific">Owenia fusiformis</name>
    <name type="common">Polychaete worm</name>
    <dbReference type="NCBI Taxonomy" id="6347"/>
    <lineage>
        <taxon>Eukaryota</taxon>
        <taxon>Metazoa</taxon>
        <taxon>Spiralia</taxon>
        <taxon>Lophotrochozoa</taxon>
        <taxon>Annelida</taxon>
        <taxon>Polychaeta</taxon>
        <taxon>Sedentaria</taxon>
        <taxon>Canalipalpata</taxon>
        <taxon>Sabellida</taxon>
        <taxon>Oweniida</taxon>
        <taxon>Oweniidae</taxon>
        <taxon>Owenia</taxon>
    </lineage>
</organism>